<dbReference type="InterPro" id="IPR013769">
    <property type="entry name" value="Band3_cytoplasmic_dom"/>
</dbReference>
<feature type="transmembrane region" description="Helical" evidence="9">
    <location>
        <begin position="1040"/>
        <end position="1057"/>
    </location>
</feature>
<evidence type="ECO:0000256" key="6">
    <source>
        <dbReference type="ARBA" id="ARBA00022989"/>
    </source>
</evidence>
<protein>
    <recommendedName>
        <fullName evidence="9">Anion exchange protein</fullName>
    </recommendedName>
</protein>
<dbReference type="InterPro" id="IPR003024">
    <property type="entry name" value="Na/HCO3_transpt"/>
</dbReference>
<dbReference type="GO" id="GO:0016323">
    <property type="term" value="C:basolateral plasma membrane"/>
    <property type="evidence" value="ECO:0007669"/>
    <property type="project" value="UniProtKB-SubCell"/>
</dbReference>
<keyword evidence="3 9" id="KW-0813">Transport</keyword>
<dbReference type="PRINTS" id="PR01231">
    <property type="entry name" value="HCO3TRNSPORT"/>
</dbReference>
<evidence type="ECO:0000259" key="12">
    <source>
        <dbReference type="Pfam" id="PF07565"/>
    </source>
</evidence>
<feature type="transmembrane region" description="Helical" evidence="9">
    <location>
        <begin position="758"/>
        <end position="776"/>
    </location>
</feature>
<keyword evidence="6 9" id="KW-1133">Transmembrane helix</keyword>
<dbReference type="GO" id="GO:0051453">
    <property type="term" value="P:regulation of intracellular pH"/>
    <property type="evidence" value="ECO:0007669"/>
    <property type="project" value="TreeGrafter"/>
</dbReference>
<feature type="compositionally biased region" description="Basic and acidic residues" evidence="10">
    <location>
        <begin position="41"/>
        <end position="56"/>
    </location>
</feature>
<feature type="transmembrane region" description="Helical" evidence="9">
    <location>
        <begin position="844"/>
        <end position="863"/>
    </location>
</feature>
<comment type="caution">
    <text evidence="13">The sequence shown here is derived from an EMBL/GenBank/DDBJ whole genome shotgun (WGS) entry which is preliminary data.</text>
</comment>
<dbReference type="GO" id="GO:0005452">
    <property type="term" value="F:solute:inorganic anion antiporter activity"/>
    <property type="evidence" value="ECO:0007669"/>
    <property type="project" value="InterPro"/>
</dbReference>
<dbReference type="Pfam" id="PF00955">
    <property type="entry name" value="HCO3_cotransp"/>
    <property type="match status" value="1"/>
</dbReference>
<dbReference type="EMBL" id="JAODUO010000846">
    <property type="protein sequence ID" value="KAK2173866.1"/>
    <property type="molecule type" value="Genomic_DNA"/>
</dbReference>
<evidence type="ECO:0000256" key="2">
    <source>
        <dbReference type="ARBA" id="ARBA00010993"/>
    </source>
</evidence>
<evidence type="ECO:0000256" key="4">
    <source>
        <dbReference type="ARBA" id="ARBA00022475"/>
    </source>
</evidence>
<dbReference type="Gene3D" id="1.10.287.570">
    <property type="entry name" value="Helical hairpin bin"/>
    <property type="match status" value="1"/>
</dbReference>
<evidence type="ECO:0000256" key="10">
    <source>
        <dbReference type="SAM" id="MobiDB-lite"/>
    </source>
</evidence>
<evidence type="ECO:0000256" key="9">
    <source>
        <dbReference type="RuleBase" id="RU362035"/>
    </source>
</evidence>
<feature type="transmembrane region" description="Helical" evidence="9">
    <location>
        <begin position="1016"/>
        <end position="1033"/>
    </location>
</feature>
<dbReference type="Proteomes" id="UP001209878">
    <property type="component" value="Unassembled WGS sequence"/>
</dbReference>
<feature type="compositionally biased region" description="Basic residues" evidence="10">
    <location>
        <begin position="214"/>
        <end position="226"/>
    </location>
</feature>
<keyword evidence="8 9" id="KW-0472">Membrane</keyword>
<dbReference type="FunFam" id="1.10.287.570:FF:000001">
    <property type="entry name" value="Anion exchange protein"/>
    <property type="match status" value="1"/>
</dbReference>
<evidence type="ECO:0000313" key="13">
    <source>
        <dbReference type="EMBL" id="KAK2173866.1"/>
    </source>
</evidence>
<evidence type="ECO:0000256" key="7">
    <source>
        <dbReference type="ARBA" id="ARBA00023065"/>
    </source>
</evidence>
<dbReference type="Pfam" id="PF07565">
    <property type="entry name" value="Band_3_cyto"/>
    <property type="match status" value="1"/>
</dbReference>
<dbReference type="Gene3D" id="3.40.930.10">
    <property type="entry name" value="Mannitol-specific EII, Chain A"/>
    <property type="match status" value="1"/>
</dbReference>
<keyword evidence="4" id="KW-1003">Cell membrane</keyword>
<dbReference type="GO" id="GO:0008509">
    <property type="term" value="F:monoatomic anion transmembrane transporter activity"/>
    <property type="evidence" value="ECO:0007669"/>
    <property type="project" value="InterPro"/>
</dbReference>
<dbReference type="NCBIfam" id="TIGR00834">
    <property type="entry name" value="ae"/>
    <property type="match status" value="1"/>
</dbReference>
<feature type="domain" description="Band 3 cytoplasmic" evidence="12">
    <location>
        <begin position="106"/>
        <end position="423"/>
    </location>
</feature>
<evidence type="ECO:0000256" key="8">
    <source>
        <dbReference type="ARBA" id="ARBA00023136"/>
    </source>
</evidence>
<keyword evidence="7 9" id="KW-0406">Ion transport</keyword>
<keyword evidence="5 9" id="KW-0812">Transmembrane</keyword>
<evidence type="ECO:0000259" key="11">
    <source>
        <dbReference type="Pfam" id="PF00955"/>
    </source>
</evidence>
<reference evidence="13" key="1">
    <citation type="journal article" date="2023" name="Mol. Biol. Evol.">
        <title>Third-Generation Sequencing Reveals the Adaptive Role of the Epigenome in Three Deep-Sea Polychaetes.</title>
        <authorList>
            <person name="Perez M."/>
            <person name="Aroh O."/>
            <person name="Sun Y."/>
            <person name="Lan Y."/>
            <person name="Juniper S.K."/>
            <person name="Young C.R."/>
            <person name="Angers B."/>
            <person name="Qian P.Y."/>
        </authorList>
    </citation>
    <scope>NUCLEOTIDE SEQUENCE</scope>
    <source>
        <strain evidence="13">R07B-5</strain>
    </source>
</reference>
<feature type="transmembrane region" description="Helical" evidence="9">
    <location>
        <begin position="884"/>
        <end position="908"/>
    </location>
</feature>
<proteinExistence type="inferred from homology"/>
<feature type="compositionally biased region" description="Basic and acidic residues" evidence="10">
    <location>
        <begin position="258"/>
        <end position="268"/>
    </location>
</feature>
<feature type="transmembrane region" description="Helical" evidence="9">
    <location>
        <begin position="604"/>
        <end position="626"/>
    </location>
</feature>
<accession>A0AAD9KM34</accession>
<sequence length="1174" mass="132408">MVPRPYTCLSCRAPAVDLPPVNVVPLADPEDDEPTQNNNEKPAEADERDALLRHSSGDLGGMSEKRLRRVESQTSNEPMSPAEKVRFILTDVDDNQPNENVVLDGHALFCQMDVLCHFDEGEMGWKEAARWLKYEEKVEAGERWSKPHVPTAALHALFEIRNCIADNTAIVLLDMDSSHGCIHQVAEHITQVIVREKKLPTAIGQQILDVILKPHKHKHRKGRAKQHPATDKSDPAHSPDCGDDCGKKPVLVDNGTDNAEKSPEKEDVGIEMKARKRHESQEVSALHHTYPGGIHPDELVPHKPNKRLMGKIPGGSEVANIMVGHVDFLLEPVMLLVRLGKSAVLADLTEVALPTRFLLILLGPPESKSIWEYEEVGRAAATLFTDRVFCEVAYKAETRQDIVDGIDEYIDDLTVLPPSIWDPTTRLAPPEQTMTMDKIRKRLVDSARRAAAEEAFHFTESAGHDDTLQQTGRLFGGLINDMKRRYPQFVGDFKDAFHMQCFASVIFLYFACVTPIVTFGGMMGAATDGYMGTMESLLSGAICGFFYHLLAGQPLTIVGATGPLLVFESILYQVCNELSNVAIPRANIRKTEWTSCRSGCGSDLWVFFVLIVIVAFDLSALVRYITRFTEESFAVLISIIFIFESFKKLAGVWKTHPIHMYADSELKNYTCHCQHPSVAVNVSSATGVSSKYPNYGHAEAAPNHDQWTINIYEDCITHMNRIIVRSGCISETDCRKHNWTLVGEACDVSTVTHSVPDVFFFCCFLFIGTFVIAIFFRNLRSRAYFSSLVRSTLSDFAVLIAIVLCSTVDLFLKLDTPKLMVPEKFETTRSDRGWLVDPFQVTHIWLIAVAIAPALLATILVFLDQQITAVIVNRKEHKLKKGHGYHLDLFVLAFLIAVCSFLGLPWFVAATVRTITHVRSLIKESELRAPGERPQFLGVREQRLTGICIHILIGSSVFLTPILKHVPMAVLYGVFLYMGVTSLGGVQFIQRILILFMPQKSQPDYVFLRHVETSRVHIFTLIQIFCMLFMWFVKSVKMISILFPLLLLLLCFIRKGMDYIFTQRELFWLDHILPEEKRRDAEDEALQKGVEVHYDIKGERDDEEAPPEGDEWDALTDKRDYGVGRKLRPRLLSKDVIKRYQKSKPSQPDTILEEQDGADTPPFVESFRERQFSL</sequence>
<comment type="similarity">
    <text evidence="2 9">Belongs to the anion exchanger (TC 2.A.31) family.</text>
</comment>
<feature type="transmembrane region" description="Helical" evidence="9">
    <location>
        <begin position="502"/>
        <end position="525"/>
    </location>
</feature>
<feature type="region of interest" description="Disordered" evidence="10">
    <location>
        <begin position="1141"/>
        <end position="1174"/>
    </location>
</feature>
<feature type="region of interest" description="Disordered" evidence="10">
    <location>
        <begin position="19"/>
        <end position="79"/>
    </location>
</feature>
<feature type="compositionally biased region" description="Basic and acidic residues" evidence="10">
    <location>
        <begin position="228"/>
        <end position="237"/>
    </location>
</feature>
<feature type="transmembrane region" description="Helical" evidence="9">
    <location>
        <begin position="788"/>
        <end position="812"/>
    </location>
</feature>
<dbReference type="PANTHER" id="PTHR11453:SF36">
    <property type="entry name" value="ANION EXCHANGE PROTEIN"/>
    <property type="match status" value="1"/>
</dbReference>
<feature type="domain" description="Bicarbonate transporter-like transmembrane" evidence="11">
    <location>
        <begin position="473"/>
        <end position="1072"/>
    </location>
</feature>
<name>A0AAD9KM34_RIDPI</name>
<organism evidence="13 14">
    <name type="scientific">Ridgeia piscesae</name>
    <name type="common">Tubeworm</name>
    <dbReference type="NCBI Taxonomy" id="27915"/>
    <lineage>
        <taxon>Eukaryota</taxon>
        <taxon>Metazoa</taxon>
        <taxon>Spiralia</taxon>
        <taxon>Lophotrochozoa</taxon>
        <taxon>Annelida</taxon>
        <taxon>Polychaeta</taxon>
        <taxon>Sedentaria</taxon>
        <taxon>Canalipalpata</taxon>
        <taxon>Sabellida</taxon>
        <taxon>Siboglinidae</taxon>
        <taxon>Ridgeia</taxon>
    </lineage>
</organism>
<gene>
    <name evidence="13" type="ORF">NP493_845g01075</name>
</gene>
<dbReference type="PRINTS" id="PR01232">
    <property type="entry name" value="NAHCO3TRSPRT"/>
</dbReference>
<feature type="transmembrane region" description="Helical" evidence="9">
    <location>
        <begin position="537"/>
        <end position="557"/>
    </location>
</feature>
<evidence type="ECO:0000256" key="3">
    <source>
        <dbReference type="ARBA" id="ARBA00022448"/>
    </source>
</evidence>
<evidence type="ECO:0000256" key="1">
    <source>
        <dbReference type="ARBA" id="ARBA00004554"/>
    </source>
</evidence>
<dbReference type="InterPro" id="IPR011531">
    <property type="entry name" value="HCO3_transpt-like_TM_dom"/>
</dbReference>
<keyword evidence="14" id="KW-1185">Reference proteome</keyword>
<dbReference type="SUPFAM" id="SSF55804">
    <property type="entry name" value="Phoshotransferase/anion transport protein"/>
    <property type="match status" value="1"/>
</dbReference>
<feature type="transmembrane region" description="Helical" evidence="9">
    <location>
        <begin position="970"/>
        <end position="996"/>
    </location>
</feature>
<evidence type="ECO:0000256" key="5">
    <source>
        <dbReference type="ARBA" id="ARBA00022692"/>
    </source>
</evidence>
<evidence type="ECO:0000313" key="14">
    <source>
        <dbReference type="Proteomes" id="UP001209878"/>
    </source>
</evidence>
<dbReference type="GO" id="GO:0008510">
    <property type="term" value="F:sodium:bicarbonate symporter activity"/>
    <property type="evidence" value="ECO:0007669"/>
    <property type="project" value="TreeGrafter"/>
</dbReference>
<dbReference type="InterPro" id="IPR016152">
    <property type="entry name" value="PTrfase/Anion_transptr"/>
</dbReference>
<feature type="transmembrane region" description="Helical" evidence="9">
    <location>
        <begin position="633"/>
        <end position="653"/>
    </location>
</feature>
<feature type="region of interest" description="Disordered" evidence="10">
    <location>
        <begin position="214"/>
        <end position="268"/>
    </location>
</feature>
<dbReference type="InterPro" id="IPR003020">
    <property type="entry name" value="HCO3_transpt_euk"/>
</dbReference>
<dbReference type="PANTHER" id="PTHR11453">
    <property type="entry name" value="ANION EXCHANGE PROTEIN"/>
    <property type="match status" value="1"/>
</dbReference>
<dbReference type="AlphaFoldDB" id="A0AAD9KM34"/>
<comment type="subcellular location">
    <subcellularLocation>
        <location evidence="1">Basolateral cell membrane</location>
        <topology evidence="1">Multi-pass membrane protein</topology>
    </subcellularLocation>
    <subcellularLocation>
        <location evidence="9">Membrane</location>
        <topology evidence="9">Multi-pass membrane protein</topology>
    </subcellularLocation>
</comment>